<dbReference type="PRINTS" id="PR00455">
    <property type="entry name" value="HTHTETR"/>
</dbReference>
<dbReference type="InterPro" id="IPR050109">
    <property type="entry name" value="HTH-type_TetR-like_transc_reg"/>
</dbReference>
<dbReference type="RefSeq" id="WP_379928608.1">
    <property type="nucleotide sequence ID" value="NZ_JBHUMM010000010.1"/>
</dbReference>
<dbReference type="Gene3D" id="1.10.357.10">
    <property type="entry name" value="Tetracycline Repressor, domain 2"/>
    <property type="match status" value="1"/>
</dbReference>
<proteinExistence type="predicted"/>
<evidence type="ECO:0000313" key="4">
    <source>
        <dbReference type="EMBL" id="MFD2671172.1"/>
    </source>
</evidence>
<dbReference type="PANTHER" id="PTHR30055:SF212">
    <property type="entry name" value="TETR-FAMILY FAMILY TRANSCRIPTIONAL REGULATOR"/>
    <property type="match status" value="1"/>
</dbReference>
<dbReference type="InterPro" id="IPR009057">
    <property type="entry name" value="Homeodomain-like_sf"/>
</dbReference>
<sequence length="205" mass="24172">MARKAVEQELNREIIVEVARELFATKGYQSVSMRAIAKKLGYSHGSLYYHFQDKAELFYNLVVDDFTHLFNRQMKILNDGKHSAMERLKIMMEEFIQFGLQNKFQYEIMFLIQDNDLRRYSRTEQAKCFDLFSRAVNAALEETASIEISLFSLPWSLFMSLHGFVTYCNRFDQTYDEVQKLANDHITFLCNNLLKNLADIETVQR</sequence>
<feature type="domain" description="HTH tetR-type" evidence="3">
    <location>
        <begin position="9"/>
        <end position="69"/>
    </location>
</feature>
<protein>
    <submittedName>
        <fullName evidence="4">TetR/AcrR family transcriptional regulator</fullName>
    </submittedName>
</protein>
<evidence type="ECO:0000256" key="2">
    <source>
        <dbReference type="PROSITE-ProRule" id="PRU00335"/>
    </source>
</evidence>
<dbReference type="PANTHER" id="PTHR30055">
    <property type="entry name" value="HTH-TYPE TRANSCRIPTIONAL REGULATOR RUTR"/>
    <property type="match status" value="1"/>
</dbReference>
<evidence type="ECO:0000256" key="1">
    <source>
        <dbReference type="ARBA" id="ARBA00023125"/>
    </source>
</evidence>
<evidence type="ECO:0000259" key="3">
    <source>
        <dbReference type="PROSITE" id="PS50977"/>
    </source>
</evidence>
<feature type="DNA-binding region" description="H-T-H motif" evidence="2">
    <location>
        <begin position="32"/>
        <end position="51"/>
    </location>
</feature>
<comment type="caution">
    <text evidence="4">The sequence shown here is derived from an EMBL/GenBank/DDBJ whole genome shotgun (WGS) entry which is preliminary data.</text>
</comment>
<dbReference type="Proteomes" id="UP001597497">
    <property type="component" value="Unassembled WGS sequence"/>
</dbReference>
<evidence type="ECO:0000313" key="5">
    <source>
        <dbReference type="Proteomes" id="UP001597497"/>
    </source>
</evidence>
<dbReference type="InterPro" id="IPR001647">
    <property type="entry name" value="HTH_TetR"/>
</dbReference>
<keyword evidence="1 2" id="KW-0238">DNA-binding</keyword>
<accession>A0ABW5RAQ5</accession>
<dbReference type="SUPFAM" id="SSF46689">
    <property type="entry name" value="Homeodomain-like"/>
    <property type="match status" value="1"/>
</dbReference>
<dbReference type="PROSITE" id="PS50977">
    <property type="entry name" value="HTH_TETR_2"/>
    <property type="match status" value="1"/>
</dbReference>
<dbReference type="EMBL" id="JBHUMM010000010">
    <property type="protein sequence ID" value="MFD2671172.1"/>
    <property type="molecule type" value="Genomic_DNA"/>
</dbReference>
<reference evidence="5" key="1">
    <citation type="journal article" date="2019" name="Int. J. Syst. Evol. Microbiol.">
        <title>The Global Catalogue of Microorganisms (GCM) 10K type strain sequencing project: providing services to taxonomists for standard genome sequencing and annotation.</title>
        <authorList>
            <consortium name="The Broad Institute Genomics Platform"/>
            <consortium name="The Broad Institute Genome Sequencing Center for Infectious Disease"/>
            <person name="Wu L."/>
            <person name="Ma J."/>
        </authorList>
    </citation>
    <scope>NUCLEOTIDE SEQUENCE [LARGE SCALE GENOMIC DNA]</scope>
    <source>
        <strain evidence="5">KCTC 33676</strain>
    </source>
</reference>
<name>A0ABW5RAQ5_9BACL</name>
<dbReference type="Pfam" id="PF00440">
    <property type="entry name" value="TetR_N"/>
    <property type="match status" value="1"/>
</dbReference>
<keyword evidence="5" id="KW-1185">Reference proteome</keyword>
<gene>
    <name evidence="4" type="ORF">ACFSUC_06095</name>
</gene>
<organism evidence="4 5">
    <name type="scientific">Marinicrinis sediminis</name>
    <dbReference type="NCBI Taxonomy" id="1652465"/>
    <lineage>
        <taxon>Bacteria</taxon>
        <taxon>Bacillati</taxon>
        <taxon>Bacillota</taxon>
        <taxon>Bacilli</taxon>
        <taxon>Bacillales</taxon>
        <taxon>Paenibacillaceae</taxon>
    </lineage>
</organism>